<gene>
    <name evidence="2" type="ORF">FRUB_08555</name>
</gene>
<evidence type="ECO:0000313" key="2">
    <source>
        <dbReference type="EMBL" id="OWK35992.1"/>
    </source>
</evidence>
<keyword evidence="3" id="KW-1185">Reference proteome</keyword>
<evidence type="ECO:0000256" key="1">
    <source>
        <dbReference type="SAM" id="MobiDB-lite"/>
    </source>
</evidence>
<dbReference type="Proteomes" id="UP000214646">
    <property type="component" value="Unassembled WGS sequence"/>
</dbReference>
<dbReference type="AlphaFoldDB" id="A0A225D3A9"/>
<name>A0A225D3A9_9BACT</name>
<reference evidence="3" key="1">
    <citation type="submission" date="2017-06" db="EMBL/GenBank/DDBJ databases">
        <title>Genome analysis of Fimbriiglobus ruber SP5, the first member of the order Planctomycetales with confirmed chitinolytic capability.</title>
        <authorList>
            <person name="Ravin N.V."/>
            <person name="Rakitin A.L."/>
            <person name="Ivanova A.A."/>
            <person name="Beletsky A.V."/>
            <person name="Kulichevskaya I.S."/>
            <person name="Mardanov A.V."/>
            <person name="Dedysh S.N."/>
        </authorList>
    </citation>
    <scope>NUCLEOTIDE SEQUENCE [LARGE SCALE GENOMIC DNA]</scope>
    <source>
        <strain evidence="3">SP5</strain>
    </source>
</reference>
<organism evidence="2 3">
    <name type="scientific">Fimbriiglobus ruber</name>
    <dbReference type="NCBI Taxonomy" id="1908690"/>
    <lineage>
        <taxon>Bacteria</taxon>
        <taxon>Pseudomonadati</taxon>
        <taxon>Planctomycetota</taxon>
        <taxon>Planctomycetia</taxon>
        <taxon>Gemmatales</taxon>
        <taxon>Gemmataceae</taxon>
        <taxon>Fimbriiglobus</taxon>
    </lineage>
</organism>
<evidence type="ECO:0000313" key="3">
    <source>
        <dbReference type="Proteomes" id="UP000214646"/>
    </source>
</evidence>
<dbReference type="EMBL" id="NIDE01000017">
    <property type="protein sequence ID" value="OWK35992.1"/>
    <property type="molecule type" value="Genomic_DNA"/>
</dbReference>
<sequence length="176" mass="19587">MKAAGGPVKAQVGPAVVPASGTRMETPGREADKPLLSVEAVKRHVAGAMEKLRADDIEEMFAVLKRHALNQPPVQDFATAEGLYRKLRAKGYEVTGEAVGEVECVREEAVGTSFFKLTYIEKFERQVIVIRLTYYRPAKSWRLYDMTWELSPPNQTVNGLFTPTLPAQPTQRPAQQ</sequence>
<comment type="caution">
    <text evidence="2">The sequence shown here is derived from an EMBL/GenBank/DDBJ whole genome shotgun (WGS) entry which is preliminary data.</text>
</comment>
<accession>A0A225D3A9</accession>
<protein>
    <submittedName>
        <fullName evidence="2">Uncharacterized protein</fullName>
    </submittedName>
</protein>
<feature type="region of interest" description="Disordered" evidence="1">
    <location>
        <begin position="1"/>
        <end position="33"/>
    </location>
</feature>
<proteinExistence type="predicted"/>